<accession>A0AAD2D4K5</accession>
<name>A0AAD2D4K5_EUPCR</name>
<protein>
    <submittedName>
        <fullName evidence="3">Uncharacterized protein</fullName>
    </submittedName>
</protein>
<sequence>MIKDIASISEFKKRNIQAECSSQSEFNIGLEDFERKLMRVRNYGSCNINDAHLGAGGDIYISGYGNSISGEFFFLRTDEDFNVQWMRSDGSTKLFISVDPLERRVFAAENSGSSCDLEEIDAATGDQYFESRAGNGAVSQNYVGMTFEPGTNTPIYITSNSLGSTVDIYAKNIGKSTAHTHNFPSSKRVGKIAYVSTGNILVHHMETSTKKCYLSLLTLNQPIPNTSFRHITEYECPYGHTCTANFERSSILVDPDNSLEGFALLELVDTDDLVAYFIFVQVDLENERVLQHYVATNATSVIIGVGGTIETMYSMRVFQGNVYFLAGVKDSSGNIGNSLLLFNTSSTPGSFESLHQCSSDDGATTQCQSQYSTTNTFISNGGLLTQMIIKSGTIIFFGSYDSSCVRIKSQLTSLATTQDWYNSPSVTKFFTDLKPISIFGTTVTENQTIVHNDYNSWTGAKTWTTSSNKESSIIDQSQSFYVETHISLEIDKGQEEKKNISIACDQYDIFRFKYSIANANDDEVYDILKIDSSSGELDINSTDFGTKDRNFTLDIKISSPYLQNDITIPAELNEVHLFGKTLETQQRVTNGVLGASIAIGSISAFSPSSGFSGLWMLINQYQLLMLLTMVGTEIHPDVRKIIYSSKFLTLNLEEVDIKSSLRISQFLEKMKRNQTNQGLDELGFGSISTFQTNINLFLLFILILMIYLICVFWCCLFRKCLKLKAKRCHKRKEAKRNQNNEGHNNNGVRSNNKGLTESVNSTENNYKENYCHIFCACCCKCFCKCLCKWMCKCCCKKVNKWCRGITKYAKEWQHKYFPHRFFMGICMRIMIETLFIISATSCNELSIFDDTDYYSSLSINIAAMLLVLCIVFILFLFCYYFKHRNTKISDKNNESGIYFEELFSELKPGKGRIYIPILILRIFIFVCIVFLLPFSPESKLGIIFVLQFLYWLQTVGIRKFTSGSQSFINIMNEFTFLIIIFIFAMWNKRDNWKETNSPTMKEVVMYIIFCNTFLMVIIQTGALLHKIYKWYKEYYPSDEDLWKAREIAGCNDESSHESKNSKGVISLNSSYSRSKSLDSKYFNITTFMKKRKIIPINVN</sequence>
<feature type="transmembrane region" description="Helical" evidence="2">
    <location>
        <begin position="967"/>
        <end position="986"/>
    </location>
</feature>
<evidence type="ECO:0000313" key="3">
    <source>
        <dbReference type="EMBL" id="CAI2380137.1"/>
    </source>
</evidence>
<feature type="transmembrane region" description="Helical" evidence="2">
    <location>
        <begin position="859"/>
        <end position="881"/>
    </location>
</feature>
<keyword evidence="2" id="KW-0812">Transmembrane</keyword>
<dbReference type="Proteomes" id="UP001295684">
    <property type="component" value="Unassembled WGS sequence"/>
</dbReference>
<dbReference type="AlphaFoldDB" id="A0AAD2D4K5"/>
<feature type="compositionally biased region" description="Low complexity" evidence="1">
    <location>
        <begin position="737"/>
        <end position="754"/>
    </location>
</feature>
<evidence type="ECO:0000256" key="2">
    <source>
        <dbReference type="SAM" id="Phobius"/>
    </source>
</evidence>
<feature type="transmembrane region" description="Helical" evidence="2">
    <location>
        <begin position="696"/>
        <end position="717"/>
    </location>
</feature>
<evidence type="ECO:0000256" key="1">
    <source>
        <dbReference type="SAM" id="MobiDB-lite"/>
    </source>
</evidence>
<proteinExistence type="predicted"/>
<comment type="caution">
    <text evidence="3">The sequence shown here is derived from an EMBL/GenBank/DDBJ whole genome shotgun (WGS) entry which is preliminary data.</text>
</comment>
<feature type="transmembrane region" description="Helical" evidence="2">
    <location>
        <begin position="913"/>
        <end position="934"/>
    </location>
</feature>
<feature type="transmembrane region" description="Helical" evidence="2">
    <location>
        <begin position="940"/>
        <end position="960"/>
    </location>
</feature>
<feature type="region of interest" description="Disordered" evidence="1">
    <location>
        <begin position="736"/>
        <end position="755"/>
    </location>
</feature>
<keyword evidence="2" id="KW-1133">Transmembrane helix</keyword>
<gene>
    <name evidence="3" type="ORF">ECRASSUSDP1_LOCUS21565</name>
</gene>
<keyword evidence="4" id="KW-1185">Reference proteome</keyword>
<evidence type="ECO:0000313" key="4">
    <source>
        <dbReference type="Proteomes" id="UP001295684"/>
    </source>
</evidence>
<organism evidence="3 4">
    <name type="scientific">Euplotes crassus</name>
    <dbReference type="NCBI Taxonomy" id="5936"/>
    <lineage>
        <taxon>Eukaryota</taxon>
        <taxon>Sar</taxon>
        <taxon>Alveolata</taxon>
        <taxon>Ciliophora</taxon>
        <taxon>Intramacronucleata</taxon>
        <taxon>Spirotrichea</taxon>
        <taxon>Hypotrichia</taxon>
        <taxon>Euplotida</taxon>
        <taxon>Euplotidae</taxon>
        <taxon>Moneuplotes</taxon>
    </lineage>
</organism>
<keyword evidence="2" id="KW-0472">Membrane</keyword>
<reference evidence="3" key="1">
    <citation type="submission" date="2023-07" db="EMBL/GenBank/DDBJ databases">
        <authorList>
            <consortium name="AG Swart"/>
            <person name="Singh M."/>
            <person name="Singh A."/>
            <person name="Seah K."/>
            <person name="Emmerich C."/>
        </authorList>
    </citation>
    <scope>NUCLEOTIDE SEQUENCE</scope>
    <source>
        <strain evidence="3">DP1</strain>
    </source>
</reference>
<feature type="transmembrane region" description="Helical" evidence="2">
    <location>
        <begin position="821"/>
        <end position="839"/>
    </location>
</feature>
<dbReference type="EMBL" id="CAMPGE010022057">
    <property type="protein sequence ID" value="CAI2380137.1"/>
    <property type="molecule type" value="Genomic_DNA"/>
</dbReference>
<feature type="transmembrane region" description="Helical" evidence="2">
    <location>
        <begin position="1006"/>
        <end position="1024"/>
    </location>
</feature>